<evidence type="ECO:0000256" key="1">
    <source>
        <dbReference type="SAM" id="SignalP"/>
    </source>
</evidence>
<dbReference type="EMBL" id="LNYX01000014">
    <property type="protein sequence ID" value="KTD63987.1"/>
    <property type="molecule type" value="Genomic_DNA"/>
</dbReference>
<keyword evidence="1" id="KW-0732">Signal</keyword>
<sequence>MKKCLLILGITLQAFNCFALAPPEKCPSVESIIQKSKLIYSSITFDGMSSIDSHSSKFDTEQDWMIAIWVDNAKDTNDAALKAKNALKSMTLIEGPLQIRPNAWSCSYDNDLNYIIRAVHSDGPWFSNSSK</sequence>
<proteinExistence type="predicted"/>
<feature type="signal peptide" evidence="1">
    <location>
        <begin position="1"/>
        <end position="21"/>
    </location>
</feature>
<evidence type="ECO:0000313" key="2">
    <source>
        <dbReference type="EMBL" id="KTD63987.1"/>
    </source>
</evidence>
<evidence type="ECO:0000313" key="3">
    <source>
        <dbReference type="Proteomes" id="UP000054877"/>
    </source>
</evidence>
<dbReference type="Proteomes" id="UP000054877">
    <property type="component" value="Unassembled WGS sequence"/>
</dbReference>
<protein>
    <recommendedName>
        <fullName evidence="4">Hemin binding protein Hbp</fullName>
    </recommendedName>
</protein>
<dbReference type="STRING" id="452.Lspi_1506"/>
<organism evidence="2 3">
    <name type="scientific">Legionella spiritensis</name>
    <dbReference type="NCBI Taxonomy" id="452"/>
    <lineage>
        <taxon>Bacteria</taxon>
        <taxon>Pseudomonadati</taxon>
        <taxon>Pseudomonadota</taxon>
        <taxon>Gammaproteobacteria</taxon>
        <taxon>Legionellales</taxon>
        <taxon>Legionellaceae</taxon>
        <taxon>Legionella</taxon>
    </lineage>
</organism>
<reference evidence="2 3" key="1">
    <citation type="submission" date="2015-11" db="EMBL/GenBank/DDBJ databases">
        <title>Genomic analysis of 38 Legionella species identifies large and diverse effector repertoires.</title>
        <authorList>
            <person name="Burstein D."/>
            <person name="Amaro F."/>
            <person name="Zusman T."/>
            <person name="Lifshitz Z."/>
            <person name="Cohen O."/>
            <person name="Gilbert J.A."/>
            <person name="Pupko T."/>
            <person name="Shuman H.A."/>
            <person name="Segal G."/>
        </authorList>
    </citation>
    <scope>NUCLEOTIDE SEQUENCE [LARGE SCALE GENOMIC DNA]</scope>
    <source>
        <strain evidence="2 3">Mt.St.Helens-9</strain>
    </source>
</reference>
<gene>
    <name evidence="2" type="ORF">Lspi_1506</name>
</gene>
<dbReference type="AlphaFoldDB" id="A0A0W0Z5C3"/>
<dbReference type="RefSeq" id="WP_058483428.1">
    <property type="nucleotide sequence ID" value="NZ_CAAAII010000001.1"/>
</dbReference>
<name>A0A0W0Z5C3_LEGSP</name>
<accession>A0A0W0Z5C3</accession>
<dbReference type="PATRIC" id="fig|452.5.peg.1663"/>
<feature type="chain" id="PRO_5006918295" description="Hemin binding protein Hbp" evidence="1">
    <location>
        <begin position="22"/>
        <end position="131"/>
    </location>
</feature>
<comment type="caution">
    <text evidence="2">The sequence shown here is derived from an EMBL/GenBank/DDBJ whole genome shotgun (WGS) entry which is preliminary data.</text>
</comment>
<evidence type="ECO:0008006" key="4">
    <source>
        <dbReference type="Google" id="ProtNLM"/>
    </source>
</evidence>
<keyword evidence="3" id="KW-1185">Reference proteome</keyword>